<name>A0ABR0R5U3_GOSAR</name>
<evidence type="ECO:0000313" key="2">
    <source>
        <dbReference type="Proteomes" id="UP001358586"/>
    </source>
</evidence>
<evidence type="ECO:0000313" key="1">
    <source>
        <dbReference type="EMBL" id="KAK5846558.1"/>
    </source>
</evidence>
<gene>
    <name evidence="1" type="ORF">PVK06_002851</name>
</gene>
<keyword evidence="2" id="KW-1185">Reference proteome</keyword>
<accession>A0ABR0R5U3</accession>
<comment type="caution">
    <text evidence="1">The sequence shown here is derived from an EMBL/GenBank/DDBJ whole genome shotgun (WGS) entry which is preliminary data.</text>
</comment>
<protein>
    <submittedName>
        <fullName evidence="1">Uncharacterized protein</fullName>
    </submittedName>
</protein>
<sequence length="93" mass="11085">MFESLNERCGKELEAVERQYPFEPLKLLLSLFFLDPYTLQLTFEEGVQMLKLILKLFSYLYLKEIGQINEVSRKEYKEAKEVACLSYAWKDFS</sequence>
<proteinExistence type="predicted"/>
<reference evidence="1 2" key="1">
    <citation type="submission" date="2023-03" db="EMBL/GenBank/DDBJ databases">
        <title>WGS of Gossypium arboreum.</title>
        <authorList>
            <person name="Yu D."/>
        </authorList>
    </citation>
    <scope>NUCLEOTIDE SEQUENCE [LARGE SCALE GENOMIC DNA]</scope>
    <source>
        <tissue evidence="1">Leaf</tissue>
    </source>
</reference>
<dbReference type="EMBL" id="JARKNE010000001">
    <property type="protein sequence ID" value="KAK5846558.1"/>
    <property type="molecule type" value="Genomic_DNA"/>
</dbReference>
<organism evidence="1 2">
    <name type="scientific">Gossypium arboreum</name>
    <name type="common">Tree cotton</name>
    <name type="synonym">Gossypium nanking</name>
    <dbReference type="NCBI Taxonomy" id="29729"/>
    <lineage>
        <taxon>Eukaryota</taxon>
        <taxon>Viridiplantae</taxon>
        <taxon>Streptophyta</taxon>
        <taxon>Embryophyta</taxon>
        <taxon>Tracheophyta</taxon>
        <taxon>Spermatophyta</taxon>
        <taxon>Magnoliopsida</taxon>
        <taxon>eudicotyledons</taxon>
        <taxon>Gunneridae</taxon>
        <taxon>Pentapetalae</taxon>
        <taxon>rosids</taxon>
        <taxon>malvids</taxon>
        <taxon>Malvales</taxon>
        <taxon>Malvaceae</taxon>
        <taxon>Malvoideae</taxon>
        <taxon>Gossypium</taxon>
    </lineage>
</organism>
<dbReference type="Proteomes" id="UP001358586">
    <property type="component" value="Chromosome 1"/>
</dbReference>